<reference evidence="1 2" key="1">
    <citation type="submission" date="2023-05" db="EMBL/GenBank/DDBJ databases">
        <title>Streptantibioticus silvisoli sp. nov., acidotolerant actinomycetes 1 from pine litter.</title>
        <authorList>
            <person name="Swiecimska M."/>
            <person name="Golinska P."/>
            <person name="Sangal V."/>
            <person name="Wachnowicz B."/>
            <person name="Goodfellow M."/>
        </authorList>
    </citation>
    <scope>NUCLEOTIDE SEQUENCE [LARGE SCALE GENOMIC DNA]</scope>
    <source>
        <strain evidence="1 2">DSM 42109</strain>
    </source>
</reference>
<evidence type="ECO:0000313" key="1">
    <source>
        <dbReference type="EMBL" id="MDJ1134645.1"/>
    </source>
</evidence>
<sequence>MAPGLFELRGFVAEGLRDEGRAEGHKQGLAEGMRAGLKVGLKHGRLDGRREVLRAMLDRRGLNLSREEKERIFFCNDSELLDLWLRRATTAATAAEVFGEPAASED</sequence>
<name>A0ABT6ZZZ2_9ACTN</name>
<dbReference type="EMBL" id="JANCPR020000022">
    <property type="protein sequence ID" value="MDJ1134645.1"/>
    <property type="molecule type" value="Genomic_DNA"/>
</dbReference>
<comment type="caution">
    <text evidence="1">The sequence shown here is derived from an EMBL/GenBank/DDBJ whole genome shotgun (WGS) entry which is preliminary data.</text>
</comment>
<gene>
    <name evidence="1" type="ORF">NMN56_022305</name>
</gene>
<dbReference type="Proteomes" id="UP001214441">
    <property type="component" value="Unassembled WGS sequence"/>
</dbReference>
<dbReference type="RefSeq" id="WP_274040943.1">
    <property type="nucleotide sequence ID" value="NZ_JANCPR020000022.1"/>
</dbReference>
<evidence type="ECO:0000313" key="2">
    <source>
        <dbReference type="Proteomes" id="UP001214441"/>
    </source>
</evidence>
<proteinExistence type="predicted"/>
<evidence type="ECO:0008006" key="3">
    <source>
        <dbReference type="Google" id="ProtNLM"/>
    </source>
</evidence>
<accession>A0ABT6ZZZ2</accession>
<protein>
    <recommendedName>
        <fullName evidence="3">DUF4351 domain-containing protein</fullName>
    </recommendedName>
</protein>
<organism evidence="1 2">
    <name type="scientific">Streptomyces iconiensis</name>
    <dbReference type="NCBI Taxonomy" id="1384038"/>
    <lineage>
        <taxon>Bacteria</taxon>
        <taxon>Bacillati</taxon>
        <taxon>Actinomycetota</taxon>
        <taxon>Actinomycetes</taxon>
        <taxon>Kitasatosporales</taxon>
        <taxon>Streptomycetaceae</taxon>
        <taxon>Streptomyces</taxon>
    </lineage>
</organism>
<keyword evidence="2" id="KW-1185">Reference proteome</keyword>